<evidence type="ECO:0000313" key="2">
    <source>
        <dbReference type="Proteomes" id="UP000319931"/>
    </source>
</evidence>
<gene>
    <name evidence="1" type="ORF">EAH76_02260</name>
</gene>
<accession>A0A502G4K4</accession>
<keyword evidence="2" id="KW-1185">Reference proteome</keyword>
<dbReference type="AlphaFoldDB" id="A0A502G4K4"/>
<evidence type="ECO:0000313" key="1">
    <source>
        <dbReference type="EMBL" id="TPG56400.1"/>
    </source>
</evidence>
<sequence>MFEEITVPVSIASGAQVAMVPADVSLRMPNTTTVSCYDTGDAFLFQHPATCGKLALDFRA</sequence>
<organism evidence="1 2">
    <name type="scientific">Sphingomonas glacialis</name>
    <dbReference type="NCBI Taxonomy" id="658225"/>
    <lineage>
        <taxon>Bacteria</taxon>
        <taxon>Pseudomonadati</taxon>
        <taxon>Pseudomonadota</taxon>
        <taxon>Alphaproteobacteria</taxon>
        <taxon>Sphingomonadales</taxon>
        <taxon>Sphingomonadaceae</taxon>
        <taxon>Sphingomonas</taxon>
    </lineage>
</organism>
<protein>
    <submittedName>
        <fullName evidence="1">Uncharacterized protein</fullName>
    </submittedName>
</protein>
<name>A0A502G4K4_9SPHN</name>
<reference evidence="1 2" key="1">
    <citation type="journal article" date="2019" name="Environ. Microbiol.">
        <title>Species interactions and distinct microbial communities in high Arctic permafrost affected cryosols are associated with the CH4 and CO2 gas fluxes.</title>
        <authorList>
            <person name="Altshuler I."/>
            <person name="Hamel J."/>
            <person name="Turney S."/>
            <person name="Magnuson E."/>
            <person name="Levesque R."/>
            <person name="Greer C."/>
            <person name="Whyte L.G."/>
        </authorList>
    </citation>
    <scope>NUCLEOTIDE SEQUENCE [LARGE SCALE GENOMIC DNA]</scope>
    <source>
        <strain evidence="1 2">E6.1</strain>
    </source>
</reference>
<dbReference type="Proteomes" id="UP000319931">
    <property type="component" value="Unassembled WGS sequence"/>
</dbReference>
<dbReference type="EMBL" id="RCZC01000001">
    <property type="protein sequence ID" value="TPG56400.1"/>
    <property type="molecule type" value="Genomic_DNA"/>
</dbReference>
<comment type="caution">
    <text evidence="1">The sequence shown here is derived from an EMBL/GenBank/DDBJ whole genome shotgun (WGS) entry which is preliminary data.</text>
</comment>
<proteinExistence type="predicted"/>